<keyword evidence="2" id="KW-0472">Membrane</keyword>
<keyword evidence="2" id="KW-0812">Transmembrane</keyword>
<evidence type="ECO:0000256" key="2">
    <source>
        <dbReference type="SAM" id="Phobius"/>
    </source>
</evidence>
<dbReference type="GO" id="GO:0016787">
    <property type="term" value="F:hydrolase activity"/>
    <property type="evidence" value="ECO:0007669"/>
    <property type="project" value="UniProtKB-KW"/>
</dbReference>
<keyword evidence="4" id="KW-0378">Hydrolase</keyword>
<feature type="region of interest" description="Disordered" evidence="1">
    <location>
        <begin position="1"/>
        <end position="21"/>
    </location>
</feature>
<dbReference type="Pfam" id="PF01757">
    <property type="entry name" value="Acyl_transf_3"/>
    <property type="match status" value="1"/>
</dbReference>
<feature type="transmembrane region" description="Helical" evidence="2">
    <location>
        <begin position="199"/>
        <end position="215"/>
    </location>
</feature>
<feature type="transmembrane region" description="Helical" evidence="2">
    <location>
        <begin position="84"/>
        <end position="105"/>
    </location>
</feature>
<evidence type="ECO:0000256" key="1">
    <source>
        <dbReference type="SAM" id="MobiDB-lite"/>
    </source>
</evidence>
<proteinExistence type="predicted"/>
<dbReference type="Proteomes" id="UP000184699">
    <property type="component" value="Unassembled WGS sequence"/>
</dbReference>
<gene>
    <name evidence="4" type="ORF">SAMN05443544_1960</name>
</gene>
<dbReference type="GO" id="GO:0016020">
    <property type="term" value="C:membrane"/>
    <property type="evidence" value="ECO:0007669"/>
    <property type="project" value="TreeGrafter"/>
</dbReference>
<feature type="transmembrane region" description="Helical" evidence="2">
    <location>
        <begin position="373"/>
        <end position="390"/>
    </location>
</feature>
<feature type="transmembrane region" description="Helical" evidence="2">
    <location>
        <begin position="284"/>
        <end position="301"/>
    </location>
</feature>
<evidence type="ECO:0000259" key="3">
    <source>
        <dbReference type="Pfam" id="PF01757"/>
    </source>
</evidence>
<keyword evidence="2" id="KW-1133">Transmembrane helix</keyword>
<feature type="transmembrane region" description="Helical" evidence="2">
    <location>
        <begin position="411"/>
        <end position="435"/>
    </location>
</feature>
<dbReference type="STRING" id="232089.SAMN05443544_1960"/>
<evidence type="ECO:0000313" key="5">
    <source>
        <dbReference type="Proteomes" id="UP000184699"/>
    </source>
</evidence>
<protein>
    <submittedName>
        <fullName evidence="4">Peptidoglycan/LPS O-acetylase OafA/YrhL, contains acyltransferase and SGNH-hydrolase domains</fullName>
    </submittedName>
</protein>
<dbReference type="GO" id="GO:0009103">
    <property type="term" value="P:lipopolysaccharide biosynthetic process"/>
    <property type="evidence" value="ECO:0007669"/>
    <property type="project" value="TreeGrafter"/>
</dbReference>
<feature type="transmembrane region" description="Helical" evidence="2">
    <location>
        <begin position="348"/>
        <end position="367"/>
    </location>
</feature>
<feature type="transmembrane region" description="Helical" evidence="2">
    <location>
        <begin position="251"/>
        <end position="272"/>
    </location>
</feature>
<keyword evidence="4" id="KW-0808">Transferase</keyword>
<feature type="transmembrane region" description="Helical" evidence="2">
    <location>
        <begin position="126"/>
        <end position="146"/>
    </location>
</feature>
<dbReference type="EMBL" id="FSRJ01000002">
    <property type="protein sequence ID" value="SIN93372.1"/>
    <property type="molecule type" value="Genomic_DNA"/>
</dbReference>
<name>A0A1N6FDP0_9MICO</name>
<feature type="transmembrane region" description="Helical" evidence="2">
    <location>
        <begin position="307"/>
        <end position="327"/>
    </location>
</feature>
<dbReference type="InterPro" id="IPR050879">
    <property type="entry name" value="Acyltransferase_3"/>
</dbReference>
<dbReference type="InterPro" id="IPR002656">
    <property type="entry name" value="Acyl_transf_3_dom"/>
</dbReference>
<keyword evidence="5" id="KW-1185">Reference proteome</keyword>
<feature type="domain" description="Acyltransferase 3" evidence="3">
    <location>
        <begin position="60"/>
        <end position="389"/>
    </location>
</feature>
<dbReference type="PANTHER" id="PTHR23028:SF53">
    <property type="entry name" value="ACYL_TRANSF_3 DOMAIN-CONTAINING PROTEIN"/>
    <property type="match status" value="1"/>
</dbReference>
<evidence type="ECO:0000313" key="4">
    <source>
        <dbReference type="EMBL" id="SIN93372.1"/>
    </source>
</evidence>
<accession>A0A1N6FDP0</accession>
<organism evidence="4 5">
    <name type="scientific">Agromyces cerinus subsp. cerinus</name>
    <dbReference type="NCBI Taxonomy" id="232089"/>
    <lineage>
        <taxon>Bacteria</taxon>
        <taxon>Bacillati</taxon>
        <taxon>Actinomycetota</taxon>
        <taxon>Actinomycetes</taxon>
        <taxon>Micrococcales</taxon>
        <taxon>Microbacteriaceae</taxon>
        <taxon>Agromyces</taxon>
    </lineage>
</organism>
<dbReference type="AlphaFoldDB" id="A0A1N6FDP0"/>
<reference evidence="5" key="1">
    <citation type="submission" date="2016-11" db="EMBL/GenBank/DDBJ databases">
        <authorList>
            <person name="Varghese N."/>
            <person name="Submissions S."/>
        </authorList>
    </citation>
    <scope>NUCLEOTIDE SEQUENCE [LARGE SCALE GENOMIC DNA]</scope>
    <source>
        <strain evidence="5">DSM 8595</strain>
    </source>
</reference>
<dbReference type="PANTHER" id="PTHR23028">
    <property type="entry name" value="ACETYLTRANSFERASE"/>
    <property type="match status" value="1"/>
</dbReference>
<sequence length="448" mass="48480">MYPRGLRPQPEAGGGLPAAPGRAASVCPVDPPFPDGCDGSTLDWMATSPAPLVRSTVRPEIQALRALAVGAVVLHHGWPAVAPAGYMGVDVFFVVSGFLITGLLLRDAEQRGRISLRTFYLRRARRILPAAVTVLAVVSVLTILLVPQREWRSWFREIVASALYYENWQLAIDSQIPRRADLESTPVQHFWSLSVEEQFYLFWPLLLIVAIWFAARRGVGTRRVLLLLLGAVTVASFVHCVVLTAQDPDLAYFSTFTRTWEFGVGGLLALVAATPLRGHEGMRAAVSLAGLAVIVVPIVTFRSPEVFPGAIVLAPVIGTLAVIWAGMPQLAWSPARLAALAPVQWMGDVSYSLYLWHWPIFMFVPYLTGMPSPPWLMVLLVAVSFVVAGLSKRYIEDPFRTPTHGLRARPAVVLGATGAVIALVVGAGVVAPGVAAEGNVACSRSERD</sequence>
<dbReference type="GO" id="GO:0016747">
    <property type="term" value="F:acyltransferase activity, transferring groups other than amino-acyl groups"/>
    <property type="evidence" value="ECO:0007669"/>
    <property type="project" value="InterPro"/>
</dbReference>
<keyword evidence="4" id="KW-0012">Acyltransferase</keyword>
<feature type="transmembrane region" description="Helical" evidence="2">
    <location>
        <begin position="224"/>
        <end position="245"/>
    </location>
</feature>